<organism evidence="4 5">
    <name type="scientific">Lacihabitans soyangensis</name>
    <dbReference type="NCBI Taxonomy" id="869394"/>
    <lineage>
        <taxon>Bacteria</taxon>
        <taxon>Pseudomonadati</taxon>
        <taxon>Bacteroidota</taxon>
        <taxon>Cytophagia</taxon>
        <taxon>Cytophagales</taxon>
        <taxon>Leadbetterellaceae</taxon>
        <taxon>Lacihabitans</taxon>
    </lineage>
</organism>
<dbReference type="InterPro" id="IPR019775">
    <property type="entry name" value="WD40_repeat_CS"/>
</dbReference>
<dbReference type="GO" id="GO:0005737">
    <property type="term" value="C:cytoplasm"/>
    <property type="evidence" value="ECO:0007669"/>
    <property type="project" value="TreeGrafter"/>
</dbReference>
<dbReference type="InterPro" id="IPR001680">
    <property type="entry name" value="WD40_rpt"/>
</dbReference>
<evidence type="ECO:0000313" key="5">
    <source>
        <dbReference type="Proteomes" id="UP001204144"/>
    </source>
</evidence>
<proteinExistence type="predicted"/>
<dbReference type="PROSITE" id="PS50082">
    <property type="entry name" value="WD_REPEATS_2"/>
    <property type="match status" value="3"/>
</dbReference>
<dbReference type="Gene3D" id="2.130.10.10">
    <property type="entry name" value="YVTN repeat-like/Quinoprotein amine dehydrogenase"/>
    <property type="match status" value="2"/>
</dbReference>
<dbReference type="Pfam" id="PF00400">
    <property type="entry name" value="WD40"/>
    <property type="match status" value="4"/>
</dbReference>
<reference evidence="4 5" key="1">
    <citation type="submission" date="2018-11" db="EMBL/GenBank/DDBJ databases">
        <title>Novel bacteria species description.</title>
        <authorList>
            <person name="Han J.-H."/>
        </authorList>
    </citation>
    <scope>NUCLEOTIDE SEQUENCE [LARGE SCALE GENOMIC DNA]</scope>
    <source>
        <strain evidence="4 5">KCTC23259</strain>
    </source>
</reference>
<dbReference type="AlphaFoldDB" id="A0AAE3H7U4"/>
<evidence type="ECO:0000313" key="4">
    <source>
        <dbReference type="EMBL" id="MCP9764715.1"/>
    </source>
</evidence>
<evidence type="ECO:0000256" key="2">
    <source>
        <dbReference type="ARBA" id="ARBA00022737"/>
    </source>
</evidence>
<dbReference type="GO" id="GO:0010992">
    <property type="term" value="P:ubiquitin recycling"/>
    <property type="evidence" value="ECO:0007669"/>
    <property type="project" value="TreeGrafter"/>
</dbReference>
<feature type="repeat" description="WD" evidence="3">
    <location>
        <begin position="265"/>
        <end position="299"/>
    </location>
</feature>
<dbReference type="GO" id="GO:0043161">
    <property type="term" value="P:proteasome-mediated ubiquitin-dependent protein catabolic process"/>
    <property type="evidence" value="ECO:0007669"/>
    <property type="project" value="TreeGrafter"/>
</dbReference>
<keyword evidence="1 3" id="KW-0853">WD repeat</keyword>
<dbReference type="SUPFAM" id="SSF50978">
    <property type="entry name" value="WD40 repeat-like"/>
    <property type="match status" value="1"/>
</dbReference>
<comment type="caution">
    <text evidence="4">The sequence shown here is derived from an EMBL/GenBank/DDBJ whole genome shotgun (WGS) entry which is preliminary data.</text>
</comment>
<feature type="repeat" description="WD" evidence="3">
    <location>
        <begin position="175"/>
        <end position="207"/>
    </location>
</feature>
<dbReference type="PANTHER" id="PTHR19849:SF1">
    <property type="entry name" value="F-BOX_WD REPEAT-CONTAINING PROTEIN 7"/>
    <property type="match status" value="1"/>
</dbReference>
<dbReference type="SMART" id="SM00320">
    <property type="entry name" value="WD40"/>
    <property type="match status" value="5"/>
</dbReference>
<keyword evidence="2" id="KW-0677">Repeat</keyword>
<evidence type="ECO:0000256" key="1">
    <source>
        <dbReference type="ARBA" id="ARBA00022574"/>
    </source>
</evidence>
<dbReference type="InterPro" id="IPR020472">
    <property type="entry name" value="WD40_PAC1"/>
</dbReference>
<dbReference type="RefSeq" id="WP_255038406.1">
    <property type="nucleotide sequence ID" value="NZ_RJUF01000175.1"/>
</dbReference>
<name>A0AAE3H7U4_9BACT</name>
<dbReference type="EMBL" id="RJUF01000175">
    <property type="protein sequence ID" value="MCP9764715.1"/>
    <property type="molecule type" value="Genomic_DNA"/>
</dbReference>
<accession>A0AAE3H7U4</accession>
<dbReference type="PROSITE" id="PS50294">
    <property type="entry name" value="WD_REPEATS_REGION"/>
    <property type="match status" value="3"/>
</dbReference>
<dbReference type="PROSITE" id="PS00678">
    <property type="entry name" value="WD_REPEATS_1"/>
    <property type="match status" value="2"/>
</dbReference>
<dbReference type="Proteomes" id="UP001204144">
    <property type="component" value="Unassembled WGS sequence"/>
</dbReference>
<dbReference type="InterPro" id="IPR015943">
    <property type="entry name" value="WD40/YVTN_repeat-like_dom_sf"/>
</dbReference>
<protein>
    <submittedName>
        <fullName evidence="4">WD40 repeat domain-containing protein</fullName>
    </submittedName>
</protein>
<gene>
    <name evidence="4" type="ORF">EGI31_17385</name>
</gene>
<dbReference type="PANTHER" id="PTHR19849">
    <property type="entry name" value="PHOSPHOLIPASE A-2-ACTIVATING PROTEIN"/>
    <property type="match status" value="1"/>
</dbReference>
<keyword evidence="5" id="KW-1185">Reference proteome</keyword>
<dbReference type="GO" id="GO:0043130">
    <property type="term" value="F:ubiquitin binding"/>
    <property type="evidence" value="ECO:0007669"/>
    <property type="project" value="TreeGrafter"/>
</dbReference>
<evidence type="ECO:0000256" key="3">
    <source>
        <dbReference type="PROSITE-ProRule" id="PRU00221"/>
    </source>
</evidence>
<sequence>MDFNIEKVETFTGHKDCVYTLCEGSSDKSFYSAGADGLVVEWAKADLGRPIAKVSNSVYAMLNLPNENKLWIANNTEGLHLIDTKKKEEVLNVPLGKVSIFDIKQHGNLLIVSDHIGFLHILDTDSNRFVRHFEGAQKSARCLAVSTKRNEMAVGFSDWKIRVYDLEKFELKHVIEGHQNSVFSLQYFGDNDLLVSGSRDAHLMVWDSEKNYQNVARIPAHNFAINHIIYIQKHELLATCSMDKSIKIWDAENLELKKVIDKSRNASHGTSVNKLLWREKEQFLLSASDDRTISMWNLF</sequence>
<feature type="repeat" description="WD" evidence="3">
    <location>
        <begin position="218"/>
        <end position="259"/>
    </location>
</feature>
<dbReference type="InterPro" id="IPR036322">
    <property type="entry name" value="WD40_repeat_dom_sf"/>
</dbReference>
<dbReference type="PRINTS" id="PR00320">
    <property type="entry name" value="GPROTEINBRPT"/>
</dbReference>